<sequence>MNNSLDFSHNNTLPFSLASGARSSSSSTASASGGGTMAATSTPKLTPTRGGKHSSDVLGEAHHHYHPTHVVTGLELLKVALRNSQESENIVSAPDRPEMLHEYSQTVAEEFPELMDTEPSPTSHFPTSPLLSIKHPSSGHYSFSQIPHHQSPGSEGGRSRLQPLRGGVSHTDSSPATNADPSIVRLLHNEESTRSLIREQHAGLLAGLLHRVHEQVLWYTQLELQRVTAELSQSHAMHDGATQVDHKQQLMSYARAVDECNERLVSFMKAKDSSDQECARLRGELRRAQEDSIVAKRAALQNEEAAGELRLQLSDSEERVRLLVRDRDQLSQRLRGYAEQNLLLTEQQRLFLKSGLGSVSHRHRDDVQEQGSQTEEGHLYRSTFVASSASTLLWSRGTPLHAGGGQLLATTAEESASSRQGINYDYSAPEAAQQAHAGGIAIEAASMFSPYVKDIWGSATQPVRLAQTSTPPQFVSHRQHLHPPASSPFRRDPSVASSLKAAFVATSPLKDAHARGYRSLEEWDRVLEAKAESFLHKEVEWSVKERQLLVLERELDARIKQTSRESSLLRFQLQETKSKLTLVVRVSRMLLQSRKMRQRHLMSVETAAMTIEDPLRLVASPLGGSSAATTQSTSKTKNSSSSGAPPVVSSVGTQVEKDEFQEEATGVAASSQRSGGGGSSWWSSTKDAVLSRTGTR</sequence>
<feature type="compositionally biased region" description="Polar residues" evidence="2">
    <location>
        <begin position="139"/>
        <end position="153"/>
    </location>
</feature>
<dbReference type="EMBL" id="CYKH01000481">
    <property type="protein sequence ID" value="CUF99162.1"/>
    <property type="molecule type" value="Genomic_DNA"/>
</dbReference>
<feature type="coiled-coil region" evidence="1">
    <location>
        <begin position="271"/>
        <end position="333"/>
    </location>
</feature>
<feature type="region of interest" description="Disordered" evidence="2">
    <location>
        <begin position="16"/>
        <end position="58"/>
    </location>
</feature>
<evidence type="ECO:0000256" key="2">
    <source>
        <dbReference type="SAM" id="MobiDB-lite"/>
    </source>
</evidence>
<proteinExistence type="predicted"/>
<dbReference type="AlphaFoldDB" id="A0A0S4IUT0"/>
<feature type="compositionally biased region" description="Low complexity" evidence="2">
    <location>
        <begin position="623"/>
        <end position="652"/>
    </location>
</feature>
<feature type="compositionally biased region" description="Low complexity" evidence="2">
    <location>
        <begin position="16"/>
        <end position="42"/>
    </location>
</feature>
<feature type="region of interest" description="Disordered" evidence="2">
    <location>
        <begin position="622"/>
        <end position="696"/>
    </location>
</feature>
<feature type="compositionally biased region" description="Polar residues" evidence="2">
    <location>
        <begin position="170"/>
        <end position="180"/>
    </location>
</feature>
<organism evidence="3 4">
    <name type="scientific">Bodo saltans</name>
    <name type="common">Flagellated protozoan</name>
    <dbReference type="NCBI Taxonomy" id="75058"/>
    <lineage>
        <taxon>Eukaryota</taxon>
        <taxon>Discoba</taxon>
        <taxon>Euglenozoa</taxon>
        <taxon>Kinetoplastea</taxon>
        <taxon>Metakinetoplastina</taxon>
        <taxon>Eubodonida</taxon>
        <taxon>Bodonidae</taxon>
        <taxon>Bodo</taxon>
    </lineage>
</organism>
<reference evidence="4" key="1">
    <citation type="submission" date="2015-09" db="EMBL/GenBank/DDBJ databases">
        <authorList>
            <consortium name="Pathogen Informatics"/>
        </authorList>
    </citation>
    <scope>NUCLEOTIDE SEQUENCE [LARGE SCALE GENOMIC DNA]</scope>
    <source>
        <strain evidence="4">Lake Konstanz</strain>
    </source>
</reference>
<dbReference type="Proteomes" id="UP000051952">
    <property type="component" value="Unassembled WGS sequence"/>
</dbReference>
<keyword evidence="4" id="KW-1185">Reference proteome</keyword>
<evidence type="ECO:0000313" key="3">
    <source>
        <dbReference type="EMBL" id="CUF99162.1"/>
    </source>
</evidence>
<protein>
    <submittedName>
        <fullName evidence="3">Uncharacterized protein</fullName>
    </submittedName>
</protein>
<feature type="compositionally biased region" description="Polar residues" evidence="2">
    <location>
        <begin position="119"/>
        <end position="130"/>
    </location>
</feature>
<name>A0A0S4IUT0_BODSA</name>
<keyword evidence="1" id="KW-0175">Coiled coil</keyword>
<feature type="region of interest" description="Disordered" evidence="2">
    <location>
        <begin position="115"/>
        <end position="182"/>
    </location>
</feature>
<dbReference type="VEuPathDB" id="TriTrypDB:BSAL_68745"/>
<gene>
    <name evidence="3" type="ORF">BSAL_68745</name>
</gene>
<accession>A0A0S4IUT0</accession>
<evidence type="ECO:0000313" key="4">
    <source>
        <dbReference type="Proteomes" id="UP000051952"/>
    </source>
</evidence>
<evidence type="ECO:0000256" key="1">
    <source>
        <dbReference type="SAM" id="Coils"/>
    </source>
</evidence>